<feature type="transmembrane region" description="Helical" evidence="2">
    <location>
        <begin position="271"/>
        <end position="295"/>
    </location>
</feature>
<dbReference type="RefSeq" id="WP_165334465.1">
    <property type="nucleotide sequence ID" value="NZ_JAAKZW010000128.1"/>
</dbReference>
<comment type="caution">
    <text evidence="4">The sequence shown here is derived from an EMBL/GenBank/DDBJ whole genome shotgun (WGS) entry which is preliminary data.</text>
</comment>
<evidence type="ECO:0000313" key="5">
    <source>
        <dbReference type="Proteomes" id="UP000481109"/>
    </source>
</evidence>
<keyword evidence="2" id="KW-0472">Membrane</keyword>
<dbReference type="Proteomes" id="UP000481109">
    <property type="component" value="Unassembled WGS sequence"/>
</dbReference>
<keyword evidence="2" id="KW-0812">Transmembrane</keyword>
<evidence type="ECO:0000313" key="4">
    <source>
        <dbReference type="EMBL" id="NGO79018.1"/>
    </source>
</evidence>
<keyword evidence="3" id="KW-0732">Signal</keyword>
<organism evidence="4 5">
    <name type="scientific">Streptomyces mesophilus</name>
    <dbReference type="NCBI Taxonomy" id="1775132"/>
    <lineage>
        <taxon>Bacteria</taxon>
        <taxon>Bacillati</taxon>
        <taxon>Actinomycetota</taxon>
        <taxon>Actinomycetes</taxon>
        <taxon>Kitasatosporales</taxon>
        <taxon>Streptomycetaceae</taxon>
        <taxon>Streptomyces</taxon>
    </lineage>
</organism>
<keyword evidence="5" id="KW-1185">Reference proteome</keyword>
<feature type="compositionally biased region" description="Polar residues" evidence="1">
    <location>
        <begin position="326"/>
        <end position="350"/>
    </location>
</feature>
<protein>
    <submittedName>
        <fullName evidence="4">DUF916 domain-containing protein</fullName>
    </submittedName>
</protein>
<sequence>MLSAHRTAAVCLLAVAGLLGLPAGSAVADTPADGPTWSIAPSSGSGTRAAEDGRPYFYMEGAAGTVLEDTVTVTNPGAEPTTVKLRAAEAYNRADGSFAVRDTKGAKKTQDAGSWLSFADDEVKIPPRTAARVPFSVAVPDGAMPGDHPAAVIAQVGERKLGVRVHLRVSGPTLSAVTVEDVAIEGDSIAYSLVNRGNTVLAPKLAVHAEGLFGEVLDRAARPLPVELLPGRKVTLREPWTDRPAFDSVRVELTVSADGAAKDSRAAEVRLVPWAAVAGAAALVAGFAGLVVFVVRRRRAVDAFKAELQPQDGQRASVSAGPVSVRTDSAETVSAGTDSAGTVSAETVSAGTGEIK</sequence>
<evidence type="ECO:0000256" key="3">
    <source>
        <dbReference type="SAM" id="SignalP"/>
    </source>
</evidence>
<name>A0A6G4XNK9_9ACTN</name>
<reference evidence="4 5" key="1">
    <citation type="submission" date="2020-02" db="EMBL/GenBank/DDBJ databases">
        <title>Whole-genome analyses of novel actinobacteria.</title>
        <authorList>
            <person name="Sahin N."/>
            <person name="Tokatli A."/>
        </authorList>
    </citation>
    <scope>NUCLEOTIDE SEQUENCE [LARGE SCALE GENOMIC DNA]</scope>
    <source>
        <strain evidence="4 5">YC504</strain>
    </source>
</reference>
<gene>
    <name evidence="4" type="ORF">G6045_25660</name>
</gene>
<evidence type="ECO:0000256" key="1">
    <source>
        <dbReference type="SAM" id="MobiDB-lite"/>
    </source>
</evidence>
<evidence type="ECO:0000256" key="2">
    <source>
        <dbReference type="SAM" id="Phobius"/>
    </source>
</evidence>
<feature type="region of interest" description="Disordered" evidence="1">
    <location>
        <begin position="311"/>
        <end position="356"/>
    </location>
</feature>
<dbReference type="EMBL" id="JAAKZW010000128">
    <property type="protein sequence ID" value="NGO79018.1"/>
    <property type="molecule type" value="Genomic_DNA"/>
</dbReference>
<feature type="signal peptide" evidence="3">
    <location>
        <begin position="1"/>
        <end position="28"/>
    </location>
</feature>
<dbReference type="AlphaFoldDB" id="A0A6G4XNK9"/>
<feature type="chain" id="PRO_5026353295" evidence="3">
    <location>
        <begin position="29"/>
        <end position="356"/>
    </location>
</feature>
<keyword evidence="2" id="KW-1133">Transmembrane helix</keyword>
<accession>A0A6G4XNK9</accession>
<proteinExistence type="predicted"/>